<reference evidence="10" key="1">
    <citation type="journal article" date="2014" name="Int. J. Syst. Evol. Microbiol.">
        <title>Complete genome sequence of Corynebacterium casei LMG S-19264T (=DSM 44701T), isolated from a smear-ripened cheese.</title>
        <authorList>
            <consortium name="US DOE Joint Genome Institute (JGI-PGF)"/>
            <person name="Walter F."/>
            <person name="Albersmeier A."/>
            <person name="Kalinowski J."/>
            <person name="Ruckert C."/>
        </authorList>
    </citation>
    <scope>NUCLEOTIDE SEQUENCE</scope>
    <source>
        <strain evidence="10">CGMCC 4.7308</strain>
    </source>
</reference>
<comment type="pathway">
    <text evidence="6 7">Sulfur metabolism; hydrogen sulfide biosynthesis; sulfite from sulfate: step 2/3.</text>
</comment>
<evidence type="ECO:0000256" key="4">
    <source>
        <dbReference type="ARBA" id="ARBA00022741"/>
    </source>
</evidence>
<dbReference type="InterPro" id="IPR002891">
    <property type="entry name" value="APS"/>
</dbReference>
<dbReference type="GO" id="GO:0005737">
    <property type="term" value="C:cytoplasm"/>
    <property type="evidence" value="ECO:0007669"/>
    <property type="project" value="TreeGrafter"/>
</dbReference>
<evidence type="ECO:0000313" key="10">
    <source>
        <dbReference type="EMBL" id="GGL86828.1"/>
    </source>
</evidence>
<dbReference type="InterPro" id="IPR050512">
    <property type="entry name" value="Sulf_AdTrans/APS_kinase"/>
</dbReference>
<feature type="domain" description="APS kinase" evidence="9">
    <location>
        <begin position="19"/>
        <end position="171"/>
    </location>
</feature>
<dbReference type="AlphaFoldDB" id="A0A917SLV3"/>
<dbReference type="GO" id="GO:0004781">
    <property type="term" value="F:sulfate adenylyltransferase (ATP) activity"/>
    <property type="evidence" value="ECO:0007669"/>
    <property type="project" value="TreeGrafter"/>
</dbReference>
<dbReference type="GO" id="GO:0010134">
    <property type="term" value="P:sulfate assimilation via adenylyl sulfate reduction"/>
    <property type="evidence" value="ECO:0007669"/>
    <property type="project" value="TreeGrafter"/>
</dbReference>
<dbReference type="GO" id="GO:0070814">
    <property type="term" value="P:hydrogen sulfide biosynthetic process"/>
    <property type="evidence" value="ECO:0007669"/>
    <property type="project" value="UniProtKB-UniRule"/>
</dbReference>
<dbReference type="GO" id="GO:0004020">
    <property type="term" value="F:adenylylsulfate kinase activity"/>
    <property type="evidence" value="ECO:0007669"/>
    <property type="project" value="UniProtKB-UniRule"/>
</dbReference>
<comment type="similarity">
    <text evidence="6 7">Belongs to the APS kinase family.</text>
</comment>
<dbReference type="Pfam" id="PF01583">
    <property type="entry name" value="APS_kinase"/>
    <property type="match status" value="1"/>
</dbReference>
<dbReference type="HAMAP" id="MF_00065">
    <property type="entry name" value="Adenylyl_sulf_kinase"/>
    <property type="match status" value="1"/>
</dbReference>
<evidence type="ECO:0000256" key="8">
    <source>
        <dbReference type="SAM" id="MobiDB-lite"/>
    </source>
</evidence>
<dbReference type="GO" id="GO:0005524">
    <property type="term" value="F:ATP binding"/>
    <property type="evidence" value="ECO:0007669"/>
    <property type="project" value="UniProtKB-UniRule"/>
</dbReference>
<dbReference type="Gene3D" id="3.40.50.300">
    <property type="entry name" value="P-loop containing nucleotide triphosphate hydrolases"/>
    <property type="match status" value="1"/>
</dbReference>
<dbReference type="SUPFAM" id="SSF52540">
    <property type="entry name" value="P-loop containing nucleoside triphosphate hydrolases"/>
    <property type="match status" value="1"/>
</dbReference>
<name>A0A917SLV3_9ACTN</name>
<dbReference type="GO" id="GO:0019379">
    <property type="term" value="P:sulfate assimilation, phosphoadenylyl sulfate reduction by phosphoadenylyl-sulfate reductase (thioredoxin)"/>
    <property type="evidence" value="ECO:0007669"/>
    <property type="project" value="TreeGrafter"/>
</dbReference>
<keyword evidence="6" id="KW-0597">Phosphoprotein</keyword>
<evidence type="ECO:0000256" key="7">
    <source>
        <dbReference type="RuleBase" id="RU004347"/>
    </source>
</evidence>
<dbReference type="Proteomes" id="UP000655208">
    <property type="component" value="Unassembled WGS sequence"/>
</dbReference>
<feature type="compositionally biased region" description="Low complexity" evidence="8">
    <location>
        <begin position="196"/>
        <end position="211"/>
    </location>
</feature>
<dbReference type="PANTHER" id="PTHR42700:SF1">
    <property type="entry name" value="SULFATE ADENYLYLTRANSFERASE"/>
    <property type="match status" value="1"/>
</dbReference>
<comment type="caution">
    <text evidence="10">The sequence shown here is derived from an EMBL/GenBank/DDBJ whole genome shotgun (WGS) entry which is preliminary data.</text>
</comment>
<feature type="binding site" evidence="6">
    <location>
        <begin position="27"/>
        <end position="34"/>
    </location>
    <ligand>
        <name>ATP</name>
        <dbReference type="ChEBI" id="CHEBI:30616"/>
    </ligand>
</feature>
<dbReference type="InterPro" id="IPR027417">
    <property type="entry name" value="P-loop_NTPase"/>
</dbReference>
<accession>A0A917SLV3</accession>
<dbReference type="RefSeq" id="WP_188939727.1">
    <property type="nucleotide sequence ID" value="NZ_BMNA01000001.1"/>
</dbReference>
<comment type="catalytic activity">
    <reaction evidence="1 6 7">
        <text>adenosine 5'-phosphosulfate + ATP = 3'-phosphoadenylyl sulfate + ADP + H(+)</text>
        <dbReference type="Rhea" id="RHEA:24152"/>
        <dbReference type="ChEBI" id="CHEBI:15378"/>
        <dbReference type="ChEBI" id="CHEBI:30616"/>
        <dbReference type="ChEBI" id="CHEBI:58243"/>
        <dbReference type="ChEBI" id="CHEBI:58339"/>
        <dbReference type="ChEBI" id="CHEBI:456216"/>
        <dbReference type="EC" id="2.7.1.25"/>
    </reaction>
</comment>
<protein>
    <recommendedName>
        <fullName evidence="2 6">Adenylyl-sulfate kinase</fullName>
        <ecNumber evidence="2 6">2.7.1.25</ecNumber>
    </recommendedName>
    <alternativeName>
        <fullName evidence="6">APS kinase</fullName>
    </alternativeName>
    <alternativeName>
        <fullName evidence="6">ATP adenosine-5'-phosphosulfate 3'-phosphotransferase</fullName>
    </alternativeName>
    <alternativeName>
        <fullName evidence="6">Adenosine-5'-phosphosulfate kinase</fullName>
    </alternativeName>
</protein>
<dbReference type="CDD" id="cd02027">
    <property type="entry name" value="APSK"/>
    <property type="match status" value="1"/>
</dbReference>
<evidence type="ECO:0000256" key="5">
    <source>
        <dbReference type="ARBA" id="ARBA00022840"/>
    </source>
</evidence>
<dbReference type="InterPro" id="IPR059117">
    <property type="entry name" value="APS_kinase_dom"/>
</dbReference>
<dbReference type="PANTHER" id="PTHR42700">
    <property type="entry name" value="SULFATE ADENYLYLTRANSFERASE"/>
    <property type="match status" value="1"/>
</dbReference>
<evidence type="ECO:0000256" key="2">
    <source>
        <dbReference type="ARBA" id="ARBA00012121"/>
    </source>
</evidence>
<keyword evidence="5 6" id="KW-0067">ATP-binding</keyword>
<dbReference type="EMBL" id="BMNA01000001">
    <property type="protein sequence ID" value="GGL86828.1"/>
    <property type="molecule type" value="Genomic_DNA"/>
</dbReference>
<dbReference type="EC" id="2.7.1.25" evidence="2 6"/>
<evidence type="ECO:0000256" key="1">
    <source>
        <dbReference type="ARBA" id="ARBA00001823"/>
    </source>
</evidence>
<proteinExistence type="inferred from homology"/>
<keyword evidence="6 7" id="KW-0418">Kinase</keyword>
<evidence type="ECO:0000259" key="9">
    <source>
        <dbReference type="Pfam" id="PF01583"/>
    </source>
</evidence>
<keyword evidence="11" id="KW-1185">Reference proteome</keyword>
<keyword evidence="4 6" id="KW-0547">Nucleotide-binding</keyword>
<organism evidence="10 11">
    <name type="scientific">Nakamurella endophytica</name>
    <dbReference type="NCBI Taxonomy" id="1748367"/>
    <lineage>
        <taxon>Bacteria</taxon>
        <taxon>Bacillati</taxon>
        <taxon>Actinomycetota</taxon>
        <taxon>Actinomycetes</taxon>
        <taxon>Nakamurellales</taxon>
        <taxon>Nakamurellaceae</taxon>
        <taxon>Nakamurella</taxon>
    </lineage>
</organism>
<comment type="caution">
    <text evidence="6">Lacks conserved residue(s) required for the propagation of feature annotation.</text>
</comment>
<sequence>MTAAAATRPGTEATTGARRGVTLWLSGLPSAGKTTLALAVADELRRRGTDVEVLDGDEVRTHLSAGLGFSRADRDTHVDRIGFVAELLARHGVTVLVPVIAPYERARELVRRHHAEHGTRMLLVHLSTSFEVCAGRDVKGLYAKALRGEIRSMTGVDDPYEVPPTPDLRLDTGRLSLDQSVAALLDLVAGDADGAAAAAPAGTVAHPPAHTSADGEPS</sequence>
<feature type="region of interest" description="Disordered" evidence="8">
    <location>
        <begin position="196"/>
        <end position="218"/>
    </location>
</feature>
<evidence type="ECO:0000256" key="6">
    <source>
        <dbReference type="HAMAP-Rule" id="MF_00065"/>
    </source>
</evidence>
<comment type="function">
    <text evidence="6 7">Catalyzes the synthesis of activated sulfate.</text>
</comment>
<evidence type="ECO:0000256" key="3">
    <source>
        <dbReference type="ARBA" id="ARBA00022679"/>
    </source>
</evidence>
<reference evidence="10" key="2">
    <citation type="submission" date="2020-09" db="EMBL/GenBank/DDBJ databases">
        <authorList>
            <person name="Sun Q."/>
            <person name="Zhou Y."/>
        </authorList>
    </citation>
    <scope>NUCLEOTIDE SEQUENCE</scope>
    <source>
        <strain evidence="10">CGMCC 4.7308</strain>
    </source>
</reference>
<keyword evidence="3 6" id="KW-0808">Transferase</keyword>
<dbReference type="NCBIfam" id="TIGR00455">
    <property type="entry name" value="apsK"/>
    <property type="match status" value="1"/>
</dbReference>
<evidence type="ECO:0000313" key="11">
    <source>
        <dbReference type="Proteomes" id="UP000655208"/>
    </source>
</evidence>
<gene>
    <name evidence="6" type="primary">cysC</name>
    <name evidence="10" type="ORF">GCM10011594_03060</name>
</gene>